<reference evidence="1 2" key="1">
    <citation type="submission" date="2019-07" db="EMBL/GenBank/DDBJ databases">
        <authorList>
            <person name="Jastrzebski P J."/>
            <person name="Paukszto L."/>
            <person name="Jastrzebski P J."/>
        </authorList>
    </citation>
    <scope>NUCLEOTIDE SEQUENCE [LARGE SCALE GENOMIC DNA]</scope>
    <source>
        <strain evidence="1 2">WMS-il1</strain>
    </source>
</reference>
<proteinExistence type="predicted"/>
<gene>
    <name evidence="1" type="ORF">WMSIL1_LOCUS14863</name>
</gene>
<organism evidence="1 2">
    <name type="scientific">Hymenolepis diminuta</name>
    <name type="common">Rat tapeworm</name>
    <dbReference type="NCBI Taxonomy" id="6216"/>
    <lineage>
        <taxon>Eukaryota</taxon>
        <taxon>Metazoa</taxon>
        <taxon>Spiralia</taxon>
        <taxon>Lophotrochozoa</taxon>
        <taxon>Platyhelminthes</taxon>
        <taxon>Cestoda</taxon>
        <taxon>Eucestoda</taxon>
        <taxon>Cyclophyllidea</taxon>
        <taxon>Hymenolepididae</taxon>
        <taxon>Hymenolepis</taxon>
    </lineage>
</organism>
<name>A0A564ZF57_HYMDI</name>
<sequence>MFNGISAQVKALSAKFEDSKDVNTYITSVSVVPSSYSIKPPASVEIADPSAGCNKHKYMFTVNRVKWDEKPRVLCFARKLGPFKYERYSKFVLPKELYELTYFETVQTMELASHRTSLYSPTALSASYL</sequence>
<evidence type="ECO:0000313" key="1">
    <source>
        <dbReference type="EMBL" id="VUZ57424.1"/>
    </source>
</evidence>
<protein>
    <submittedName>
        <fullName evidence="1">Uncharacterized protein</fullName>
    </submittedName>
</protein>
<dbReference type="AlphaFoldDB" id="A0A564ZF57"/>
<dbReference type="Proteomes" id="UP000321570">
    <property type="component" value="Unassembled WGS sequence"/>
</dbReference>
<keyword evidence="2" id="KW-1185">Reference proteome</keyword>
<evidence type="ECO:0000313" key="2">
    <source>
        <dbReference type="Proteomes" id="UP000321570"/>
    </source>
</evidence>
<accession>A0A564ZF57</accession>
<dbReference type="EMBL" id="CABIJS010000718">
    <property type="protein sequence ID" value="VUZ57424.1"/>
    <property type="molecule type" value="Genomic_DNA"/>
</dbReference>